<organism evidence="3 4">
    <name type="scientific">Afipia felis</name>
    <name type="common">Cat scratch disease bacillus</name>
    <dbReference type="NCBI Taxonomy" id="1035"/>
    <lineage>
        <taxon>Bacteria</taxon>
        <taxon>Pseudomonadati</taxon>
        <taxon>Pseudomonadota</taxon>
        <taxon>Alphaproteobacteria</taxon>
        <taxon>Hyphomicrobiales</taxon>
        <taxon>Nitrobacteraceae</taxon>
        <taxon>Afipia</taxon>
    </lineage>
</organism>
<gene>
    <name evidence="3" type="primary">frmR_4</name>
    <name evidence="3" type="ORF">BN961_03722</name>
</gene>
<comment type="caution">
    <text evidence="3">The sequence shown here is derived from an EMBL/GenBank/DDBJ whole genome shotgun (WGS) entry which is preliminary data.</text>
</comment>
<accession>A0A090MW12</accession>
<evidence type="ECO:0000313" key="3">
    <source>
        <dbReference type="EMBL" id="CEG10284.1"/>
    </source>
</evidence>
<dbReference type="GO" id="GO:0045892">
    <property type="term" value="P:negative regulation of DNA-templated transcription"/>
    <property type="evidence" value="ECO:0007669"/>
    <property type="project" value="UniProtKB-ARBA"/>
</dbReference>
<evidence type="ECO:0000256" key="1">
    <source>
        <dbReference type="ARBA" id="ARBA00005260"/>
    </source>
</evidence>
<dbReference type="EMBL" id="CCAZ020000002">
    <property type="protein sequence ID" value="CEG10284.1"/>
    <property type="molecule type" value="Genomic_DNA"/>
</dbReference>
<evidence type="ECO:0000313" key="4">
    <source>
        <dbReference type="Proteomes" id="UP000035762"/>
    </source>
</evidence>
<dbReference type="STRING" id="1035.BN961_03722"/>
<protein>
    <submittedName>
        <fullName evidence="3">Transcriptional repressor FrmR</fullName>
    </submittedName>
</protein>
<keyword evidence="4" id="KW-1185">Reference proteome</keyword>
<keyword evidence="2" id="KW-0175">Coiled coil</keyword>
<dbReference type="OrthoDB" id="9806052at2"/>
<dbReference type="CDD" id="cd10153">
    <property type="entry name" value="RcnR-FrmR-like_DUF156"/>
    <property type="match status" value="1"/>
</dbReference>
<dbReference type="PANTHER" id="PTHR33677">
    <property type="entry name" value="TRANSCRIPTIONAL REPRESSOR FRMR-RELATED"/>
    <property type="match status" value="1"/>
</dbReference>
<name>A0A090MW12_AFIFE</name>
<dbReference type="GO" id="GO:0003677">
    <property type="term" value="F:DNA binding"/>
    <property type="evidence" value="ECO:0007669"/>
    <property type="project" value="InterPro"/>
</dbReference>
<reference evidence="3 4" key="1">
    <citation type="journal article" date="2014" name="Genome Announc.">
        <title>Genome Sequence of Afipia felis Strain 76713, Isolated in Hospital Water Using an Amoeba Co-Culture Procedure.</title>
        <authorList>
            <person name="Benamar S."/>
            <person name="La Scola B."/>
            <person name="Croce O."/>
        </authorList>
    </citation>
    <scope>NUCLEOTIDE SEQUENCE [LARGE SCALE GENOMIC DNA]</scope>
    <source>
        <strain evidence="3 4">76713</strain>
    </source>
</reference>
<comment type="similarity">
    <text evidence="1">Belongs to the FrmR/RcnR family.</text>
</comment>
<dbReference type="InterPro" id="IPR003735">
    <property type="entry name" value="Metal_Tscrpt_repr"/>
</dbReference>
<sequence>MAHAVAEKQKLLNRVRRLRGQVDAIERALIADESCGDVMRIVTATRGAINGIMAEVVNGHIQAHMVDANRTPTEAERNAALELVDVLHTYIK</sequence>
<dbReference type="InterPro" id="IPR038390">
    <property type="entry name" value="Metal_Tscrpt_repr_sf"/>
</dbReference>
<evidence type="ECO:0000256" key="2">
    <source>
        <dbReference type="SAM" id="Coils"/>
    </source>
</evidence>
<dbReference type="GO" id="GO:0046872">
    <property type="term" value="F:metal ion binding"/>
    <property type="evidence" value="ECO:0007669"/>
    <property type="project" value="InterPro"/>
</dbReference>
<dbReference type="RefSeq" id="WP_006022595.1">
    <property type="nucleotide sequence ID" value="NZ_CCAZ020000002.1"/>
</dbReference>
<dbReference type="Pfam" id="PF02583">
    <property type="entry name" value="Trns_repr_metal"/>
    <property type="match status" value="1"/>
</dbReference>
<proteinExistence type="inferred from homology"/>
<dbReference type="PANTHER" id="PTHR33677:SF5">
    <property type="entry name" value="TRANSCRIPTIONAL REPRESSOR FRMR"/>
    <property type="match status" value="1"/>
</dbReference>
<dbReference type="AlphaFoldDB" id="A0A090MW12"/>
<dbReference type="Proteomes" id="UP000035762">
    <property type="component" value="Unassembled WGS sequence"/>
</dbReference>
<feature type="coiled-coil region" evidence="2">
    <location>
        <begin position="1"/>
        <end position="28"/>
    </location>
</feature>
<dbReference type="Gene3D" id="1.20.58.1000">
    <property type="entry name" value="Metal-sensitive repressor, helix protomer"/>
    <property type="match status" value="1"/>
</dbReference>